<keyword evidence="8 12" id="KW-0472">Membrane</keyword>
<feature type="transmembrane region" description="Helical" evidence="12">
    <location>
        <begin position="437"/>
        <end position="461"/>
    </location>
</feature>
<evidence type="ECO:0000256" key="9">
    <source>
        <dbReference type="ARBA" id="ARBA00023201"/>
    </source>
</evidence>
<feature type="transmembrane region" description="Helical" evidence="12">
    <location>
        <begin position="184"/>
        <end position="205"/>
    </location>
</feature>
<evidence type="ECO:0000256" key="8">
    <source>
        <dbReference type="ARBA" id="ARBA00023136"/>
    </source>
</evidence>
<comment type="caution">
    <text evidence="14">The sequence shown here is derived from an EMBL/GenBank/DDBJ whole genome shotgun (WGS) entry which is preliminary data.</text>
</comment>
<dbReference type="PANTHER" id="PTHR10110:SF86">
    <property type="entry name" value="SODIUM_HYDROGEN EXCHANGER 7"/>
    <property type="match status" value="1"/>
</dbReference>
<feature type="coiled-coil region" evidence="10">
    <location>
        <begin position="513"/>
        <end position="540"/>
    </location>
</feature>
<proteinExistence type="predicted"/>
<evidence type="ECO:0000256" key="12">
    <source>
        <dbReference type="SAM" id="Phobius"/>
    </source>
</evidence>
<evidence type="ECO:0000256" key="10">
    <source>
        <dbReference type="SAM" id="Coils"/>
    </source>
</evidence>
<gene>
    <name evidence="14" type="ORF">CLV56_1647</name>
</gene>
<dbReference type="OrthoDB" id="57886at2"/>
<dbReference type="GO" id="GO:0015385">
    <property type="term" value="F:sodium:proton antiporter activity"/>
    <property type="evidence" value="ECO:0007669"/>
    <property type="project" value="InterPro"/>
</dbReference>
<keyword evidence="4 12" id="KW-0812">Transmembrane</keyword>
<feature type="transmembrane region" description="Helical" evidence="12">
    <location>
        <begin position="115"/>
        <end position="137"/>
    </location>
</feature>
<dbReference type="InterPro" id="IPR018422">
    <property type="entry name" value="Cation/H_exchanger_CPA1"/>
</dbReference>
<feature type="transmembrane region" description="Helical" evidence="12">
    <location>
        <begin position="32"/>
        <end position="52"/>
    </location>
</feature>
<evidence type="ECO:0000313" key="14">
    <source>
        <dbReference type="EMBL" id="PJJ57418.1"/>
    </source>
</evidence>
<sequence length="592" mass="62759">MDDLLVNLLIGVGAVLCVVVVSLVAPRIGVAAPLLLVLLGVGISVIPSVPPIEVDPELILAVVLPPLLYSAAVSVPTMDFRRDFGAISGLSVVLVLLSSILLGLFFSAVVPGVELATGIALGAIVSPTDAVATGIARRLGVAPRVLTVLEGESMLNDGAALVLLRSAVAAIATTVSLWGVLGQFVWAVVAAVVIGLLVGRANLMVRRRVTEASVSTAISFVAPFVAYLPAEAVGASGLVAAVVAGLVTGQGAPKYLRPQDRLYEESNWRTIELLLEGGVFLLVGLELDGVLNDVEENHGNVWGGVGIAVAAVALLLVVRAAYVLPLVLSARRRQQRAPRFRERLNDAVDLLEHGDVPPGRRRWGPGGRAPDEDPDRAARRDAIFRKRVRRAFADVDYVLGAPLGWREGAVLVWAGLRGVVTVAAVQTLPADTPSRSLLVLIAFVVAGVSLLVQGGTMPWVLRALGLVDERATGSDPDLVPLFAALSRAAERVLDGDGLTRPDGTPYDAEVVRRARAAYLREQAEDEQEALERKRTVTQYRELRLRVIEAQREALLTARSVGMFSSAALATALAMLDAEQIDVEMRVGPKRTE</sequence>
<evidence type="ECO:0000256" key="5">
    <source>
        <dbReference type="ARBA" id="ARBA00022989"/>
    </source>
</evidence>
<dbReference type="GO" id="GO:0051453">
    <property type="term" value="P:regulation of intracellular pH"/>
    <property type="evidence" value="ECO:0007669"/>
    <property type="project" value="TreeGrafter"/>
</dbReference>
<reference evidence="14 15" key="1">
    <citation type="submission" date="2017-11" db="EMBL/GenBank/DDBJ databases">
        <title>Genomic Encyclopedia of Archaeal and Bacterial Type Strains, Phase II (KMG-II): From Individual Species to Whole Genera.</title>
        <authorList>
            <person name="Goeker M."/>
        </authorList>
    </citation>
    <scope>NUCLEOTIDE SEQUENCE [LARGE SCALE GENOMIC DNA]</scope>
    <source>
        <strain evidence="14 15">DSM 27763</strain>
    </source>
</reference>
<keyword evidence="7" id="KW-0406">Ion transport</keyword>
<evidence type="ECO:0000256" key="7">
    <source>
        <dbReference type="ARBA" id="ARBA00023065"/>
    </source>
</evidence>
<evidence type="ECO:0000313" key="15">
    <source>
        <dbReference type="Proteomes" id="UP000230842"/>
    </source>
</evidence>
<keyword evidence="10" id="KW-0175">Coiled coil</keyword>
<evidence type="ECO:0000256" key="6">
    <source>
        <dbReference type="ARBA" id="ARBA00023053"/>
    </source>
</evidence>
<dbReference type="GO" id="GO:0005886">
    <property type="term" value="C:plasma membrane"/>
    <property type="evidence" value="ECO:0007669"/>
    <property type="project" value="UniProtKB-SubCell"/>
</dbReference>
<protein>
    <submittedName>
        <fullName evidence="14">CPA1 family monovalent cation:H+ antiporter</fullName>
    </submittedName>
</protein>
<dbReference type="Gene3D" id="6.10.140.1330">
    <property type="match status" value="1"/>
</dbReference>
<dbReference type="EMBL" id="PGEZ01000001">
    <property type="protein sequence ID" value="PJJ57418.1"/>
    <property type="molecule type" value="Genomic_DNA"/>
</dbReference>
<evidence type="ECO:0000256" key="4">
    <source>
        <dbReference type="ARBA" id="ARBA00022692"/>
    </source>
</evidence>
<feature type="domain" description="Cation/H+ exchanger transmembrane" evidence="13">
    <location>
        <begin position="402"/>
        <end position="462"/>
    </location>
</feature>
<keyword evidence="3" id="KW-1003">Cell membrane</keyword>
<feature type="domain" description="Cation/H+ exchanger transmembrane" evidence="13">
    <location>
        <begin position="18"/>
        <end position="327"/>
    </location>
</feature>
<dbReference type="AlphaFoldDB" id="A0A2M9BHJ0"/>
<keyword evidence="15" id="KW-1185">Reference proteome</keyword>
<evidence type="ECO:0000256" key="2">
    <source>
        <dbReference type="ARBA" id="ARBA00022448"/>
    </source>
</evidence>
<keyword evidence="5 12" id="KW-1133">Transmembrane helix</keyword>
<keyword evidence="6" id="KW-0915">Sodium</keyword>
<comment type="subcellular location">
    <subcellularLocation>
        <location evidence="1">Cell membrane</location>
        <topology evidence="1">Multi-pass membrane protein</topology>
    </subcellularLocation>
</comment>
<feature type="transmembrane region" description="Helical" evidence="12">
    <location>
        <begin position="87"/>
        <end position="109"/>
    </location>
</feature>
<evidence type="ECO:0000256" key="1">
    <source>
        <dbReference type="ARBA" id="ARBA00004651"/>
    </source>
</evidence>
<keyword evidence="2" id="KW-0813">Transport</keyword>
<feature type="region of interest" description="Disordered" evidence="11">
    <location>
        <begin position="353"/>
        <end position="376"/>
    </location>
</feature>
<dbReference type="Proteomes" id="UP000230842">
    <property type="component" value="Unassembled WGS sequence"/>
</dbReference>
<keyword evidence="9" id="KW-0739">Sodium transport</keyword>
<dbReference type="RefSeq" id="WP_100414666.1">
    <property type="nucleotide sequence ID" value="NZ_PGEZ01000001.1"/>
</dbReference>
<dbReference type="GO" id="GO:0015386">
    <property type="term" value="F:potassium:proton antiporter activity"/>
    <property type="evidence" value="ECO:0007669"/>
    <property type="project" value="TreeGrafter"/>
</dbReference>
<feature type="transmembrane region" description="Helical" evidence="12">
    <location>
        <begin position="6"/>
        <end position="25"/>
    </location>
</feature>
<dbReference type="Pfam" id="PF00999">
    <property type="entry name" value="Na_H_Exchanger"/>
    <property type="match status" value="2"/>
</dbReference>
<name>A0A2M9BHJ0_9ACTN</name>
<organism evidence="14 15">
    <name type="scientific">Mumia flava</name>
    <dbReference type="NCBI Taxonomy" id="1348852"/>
    <lineage>
        <taxon>Bacteria</taxon>
        <taxon>Bacillati</taxon>
        <taxon>Actinomycetota</taxon>
        <taxon>Actinomycetes</taxon>
        <taxon>Propionibacteriales</taxon>
        <taxon>Nocardioidaceae</taxon>
        <taxon>Mumia</taxon>
    </lineage>
</organism>
<dbReference type="InterPro" id="IPR006153">
    <property type="entry name" value="Cation/H_exchanger_TM"/>
</dbReference>
<feature type="transmembrane region" description="Helical" evidence="12">
    <location>
        <begin position="58"/>
        <end position="75"/>
    </location>
</feature>
<evidence type="ECO:0000256" key="11">
    <source>
        <dbReference type="SAM" id="MobiDB-lite"/>
    </source>
</evidence>
<feature type="transmembrane region" description="Helical" evidence="12">
    <location>
        <begin position="305"/>
        <end position="328"/>
    </location>
</feature>
<evidence type="ECO:0000256" key="3">
    <source>
        <dbReference type="ARBA" id="ARBA00022475"/>
    </source>
</evidence>
<dbReference type="GO" id="GO:0098719">
    <property type="term" value="P:sodium ion import across plasma membrane"/>
    <property type="evidence" value="ECO:0007669"/>
    <property type="project" value="TreeGrafter"/>
</dbReference>
<feature type="transmembrane region" description="Helical" evidence="12">
    <location>
        <begin position="158"/>
        <end position="178"/>
    </location>
</feature>
<evidence type="ECO:0000259" key="13">
    <source>
        <dbReference type="Pfam" id="PF00999"/>
    </source>
</evidence>
<accession>A0A2M9BHJ0</accession>
<dbReference type="PANTHER" id="PTHR10110">
    <property type="entry name" value="SODIUM/HYDROGEN EXCHANGER"/>
    <property type="match status" value="1"/>
</dbReference>